<dbReference type="AlphaFoldDB" id="A0A2P2J8A5"/>
<accession>A0A2P2J8A5</accession>
<protein>
    <submittedName>
        <fullName evidence="1">Rac-like GTP-binding protein 3</fullName>
    </submittedName>
</protein>
<proteinExistence type="predicted"/>
<reference evidence="1" key="1">
    <citation type="submission" date="2018-02" db="EMBL/GenBank/DDBJ databases">
        <title>Rhizophora mucronata_Transcriptome.</title>
        <authorList>
            <person name="Meera S.P."/>
            <person name="Sreeshan A."/>
            <person name="Augustine A."/>
        </authorList>
    </citation>
    <scope>NUCLEOTIDE SEQUENCE</scope>
    <source>
        <tissue evidence="1">Leaf</tissue>
    </source>
</reference>
<organism evidence="1">
    <name type="scientific">Rhizophora mucronata</name>
    <name type="common">Asiatic mangrove</name>
    <dbReference type="NCBI Taxonomy" id="61149"/>
    <lineage>
        <taxon>Eukaryota</taxon>
        <taxon>Viridiplantae</taxon>
        <taxon>Streptophyta</taxon>
        <taxon>Embryophyta</taxon>
        <taxon>Tracheophyta</taxon>
        <taxon>Spermatophyta</taxon>
        <taxon>Magnoliopsida</taxon>
        <taxon>eudicotyledons</taxon>
        <taxon>Gunneridae</taxon>
        <taxon>Pentapetalae</taxon>
        <taxon>rosids</taxon>
        <taxon>fabids</taxon>
        <taxon>Malpighiales</taxon>
        <taxon>Rhizophoraceae</taxon>
        <taxon>Rhizophora</taxon>
    </lineage>
</organism>
<name>A0A2P2J8A5_RHIMU</name>
<sequence length="157" mass="18248">MEHQSACGVPHPLQWSQAPIQGDQPSNAYLHGDLLWYQPVQLELQGHNGEAQESTFSVHSHSLPDLQVRKPRQRHLPLYSSRVLICYNLLALSKSLRWIHVQSKRTDLEICFQHYQNESQILWLQIMNNKMTPKVKIIKGEKTRAKYPYQLCPKVPS</sequence>
<dbReference type="EMBL" id="GGEC01009208">
    <property type="protein sequence ID" value="MBW89691.1"/>
    <property type="molecule type" value="Transcribed_RNA"/>
</dbReference>
<evidence type="ECO:0000313" key="1">
    <source>
        <dbReference type="EMBL" id="MBW89691.1"/>
    </source>
</evidence>